<dbReference type="EMBL" id="BAAAQN010000005">
    <property type="protein sequence ID" value="GAA2018105.1"/>
    <property type="molecule type" value="Genomic_DNA"/>
</dbReference>
<dbReference type="InterPro" id="IPR011010">
    <property type="entry name" value="DNA_brk_join_enz"/>
</dbReference>
<comment type="caution">
    <text evidence="2">The sequence shown here is derived from an EMBL/GenBank/DDBJ whole genome shotgun (WGS) entry which is preliminary data.</text>
</comment>
<proteinExistence type="predicted"/>
<evidence type="ECO:0000256" key="1">
    <source>
        <dbReference type="ARBA" id="ARBA00023172"/>
    </source>
</evidence>
<name>A0ABN2TRJ7_9ACTN</name>
<dbReference type="InterPro" id="IPR013762">
    <property type="entry name" value="Integrase-like_cat_sf"/>
</dbReference>
<evidence type="ECO:0000313" key="2">
    <source>
        <dbReference type="EMBL" id="GAA2018105.1"/>
    </source>
</evidence>
<keyword evidence="1" id="KW-0233">DNA recombination</keyword>
<dbReference type="Gene3D" id="1.10.443.10">
    <property type="entry name" value="Intergrase catalytic core"/>
    <property type="match status" value="1"/>
</dbReference>
<dbReference type="Proteomes" id="UP001500751">
    <property type="component" value="Unassembled WGS sequence"/>
</dbReference>
<organism evidence="2 3">
    <name type="scientific">Catenulispora yoronensis</name>
    <dbReference type="NCBI Taxonomy" id="450799"/>
    <lineage>
        <taxon>Bacteria</taxon>
        <taxon>Bacillati</taxon>
        <taxon>Actinomycetota</taxon>
        <taxon>Actinomycetes</taxon>
        <taxon>Catenulisporales</taxon>
        <taxon>Catenulisporaceae</taxon>
        <taxon>Catenulispora</taxon>
    </lineage>
</organism>
<protein>
    <recommendedName>
        <fullName evidence="4">Integrase</fullName>
    </recommendedName>
</protein>
<reference evidence="2 3" key="1">
    <citation type="journal article" date="2019" name="Int. J. Syst. Evol. Microbiol.">
        <title>The Global Catalogue of Microorganisms (GCM) 10K type strain sequencing project: providing services to taxonomists for standard genome sequencing and annotation.</title>
        <authorList>
            <consortium name="The Broad Institute Genomics Platform"/>
            <consortium name="The Broad Institute Genome Sequencing Center for Infectious Disease"/>
            <person name="Wu L."/>
            <person name="Ma J."/>
        </authorList>
    </citation>
    <scope>NUCLEOTIDE SEQUENCE [LARGE SCALE GENOMIC DNA]</scope>
    <source>
        <strain evidence="2 3">JCM 16014</strain>
    </source>
</reference>
<accession>A0ABN2TRJ7</accession>
<gene>
    <name evidence="2" type="ORF">GCM10009839_12740</name>
</gene>
<evidence type="ECO:0000313" key="3">
    <source>
        <dbReference type="Proteomes" id="UP001500751"/>
    </source>
</evidence>
<evidence type="ECO:0008006" key="4">
    <source>
        <dbReference type="Google" id="ProtNLM"/>
    </source>
</evidence>
<dbReference type="SUPFAM" id="SSF56349">
    <property type="entry name" value="DNA breaking-rejoining enzymes"/>
    <property type="match status" value="1"/>
</dbReference>
<keyword evidence="3" id="KW-1185">Reference proteome</keyword>
<sequence>MAKRPHDLRPACLSPWLNAGITAPQVAEWAGHSVEMLLSTYAKCIDGQEELARKRIEAALEWSEPEADEDA</sequence>